<evidence type="ECO:0008006" key="4">
    <source>
        <dbReference type="Google" id="ProtNLM"/>
    </source>
</evidence>
<evidence type="ECO:0000256" key="1">
    <source>
        <dbReference type="SAM" id="MobiDB-lite"/>
    </source>
</evidence>
<dbReference type="AlphaFoldDB" id="A0A7Z7BBX1"/>
<name>A0A7Z7BBX1_9BURK</name>
<reference evidence="2" key="1">
    <citation type="submission" date="2016-10" db="EMBL/GenBank/DDBJ databases">
        <authorList>
            <person name="Varghese N."/>
            <person name="Submissions S."/>
        </authorList>
    </citation>
    <scope>NUCLEOTIDE SEQUENCE [LARGE SCALE GENOMIC DNA]</scope>
    <source>
        <strain evidence="2">YR281</strain>
    </source>
</reference>
<dbReference type="RefSeq" id="WP_091784980.1">
    <property type="nucleotide sequence ID" value="NZ_FNDI01000021.1"/>
</dbReference>
<protein>
    <recommendedName>
        <fullName evidence="4">Mobilization protein</fullName>
    </recommendedName>
</protein>
<evidence type="ECO:0000313" key="3">
    <source>
        <dbReference type="Proteomes" id="UP000198900"/>
    </source>
</evidence>
<dbReference type="EMBL" id="FNDI01000021">
    <property type="protein sequence ID" value="SDI64648.1"/>
    <property type="molecule type" value="Genomic_DNA"/>
</dbReference>
<sequence length="92" mass="10180">MSRTKASPEELAARRQARAEKIKAAREEKKSTLRKEIEALASRIPSHVIQGGVQTVRAWKDALDAATGATELSRVSVDRLTDLRDALQLQVE</sequence>
<proteinExistence type="predicted"/>
<organism evidence="2 3">
    <name type="scientific">Paraburkholderia steynii</name>
    <dbReference type="NCBI Taxonomy" id="1245441"/>
    <lineage>
        <taxon>Bacteria</taxon>
        <taxon>Pseudomonadati</taxon>
        <taxon>Pseudomonadota</taxon>
        <taxon>Betaproteobacteria</taxon>
        <taxon>Burkholderiales</taxon>
        <taxon>Burkholderiaceae</taxon>
        <taxon>Paraburkholderia</taxon>
    </lineage>
</organism>
<comment type="caution">
    <text evidence="2">The sequence shown here is derived from an EMBL/GenBank/DDBJ whole genome shotgun (WGS) entry which is preliminary data.</text>
</comment>
<feature type="region of interest" description="Disordered" evidence="1">
    <location>
        <begin position="1"/>
        <end position="28"/>
    </location>
</feature>
<gene>
    <name evidence="2" type="ORF">SAMN04487926_12124</name>
</gene>
<evidence type="ECO:0000313" key="2">
    <source>
        <dbReference type="EMBL" id="SDI64648.1"/>
    </source>
</evidence>
<dbReference type="Proteomes" id="UP000198900">
    <property type="component" value="Unassembled WGS sequence"/>
</dbReference>
<keyword evidence="3" id="KW-1185">Reference proteome</keyword>
<accession>A0A7Z7BBX1</accession>